<comment type="subunit">
    <text evidence="2">Homodimer.</text>
</comment>
<dbReference type="PANTHER" id="PTHR10612:SF34">
    <property type="entry name" value="APOLIPOPROTEIN D"/>
    <property type="match status" value="1"/>
</dbReference>
<keyword evidence="2" id="KW-0446">Lipid-binding</keyword>
<name>A0A547QAE3_9RHOB</name>
<evidence type="ECO:0000259" key="3">
    <source>
        <dbReference type="Pfam" id="PF08212"/>
    </source>
</evidence>
<dbReference type="GO" id="GO:0005737">
    <property type="term" value="C:cytoplasm"/>
    <property type="evidence" value="ECO:0007669"/>
    <property type="project" value="TreeGrafter"/>
</dbReference>
<comment type="similarity">
    <text evidence="1 2">Belongs to the calycin superfamily. Lipocalin family.</text>
</comment>
<comment type="caution">
    <text evidence="4">The sequence shown here is derived from an EMBL/GenBank/DDBJ whole genome shotgun (WGS) entry which is preliminary data.</text>
</comment>
<dbReference type="InterPro" id="IPR047202">
    <property type="entry name" value="Lipocalin_Blc-like_dom"/>
</dbReference>
<comment type="function">
    <text evidence="2">Involved in the storage or transport of lipids necessary for membrane maintenance under stressful conditions. Displays a binding preference for lysophospholipids.</text>
</comment>
<keyword evidence="2" id="KW-0449">Lipoprotein</keyword>
<dbReference type="GO" id="GO:0008289">
    <property type="term" value="F:lipid binding"/>
    <property type="evidence" value="ECO:0007669"/>
    <property type="project" value="UniProtKB-UniRule"/>
</dbReference>
<proteinExistence type="inferred from homology"/>
<keyword evidence="2" id="KW-0472">Membrane</keyword>
<evidence type="ECO:0000256" key="2">
    <source>
        <dbReference type="PIRNR" id="PIRNR036893"/>
    </source>
</evidence>
<dbReference type="EMBL" id="VFSV01000002">
    <property type="protein sequence ID" value="TRD23332.1"/>
    <property type="molecule type" value="Genomic_DNA"/>
</dbReference>
<dbReference type="Pfam" id="PF08212">
    <property type="entry name" value="Lipocalin_2"/>
    <property type="match status" value="1"/>
</dbReference>
<dbReference type="PANTHER" id="PTHR10612">
    <property type="entry name" value="APOLIPOPROTEIN D"/>
    <property type="match status" value="1"/>
</dbReference>
<dbReference type="InterPro" id="IPR022272">
    <property type="entry name" value="Lipocalin_CS"/>
</dbReference>
<dbReference type="AlphaFoldDB" id="A0A547QAE3"/>
<dbReference type="Proteomes" id="UP000318590">
    <property type="component" value="Unassembled WGS sequence"/>
</dbReference>
<keyword evidence="2" id="KW-0998">Cell outer membrane</keyword>
<evidence type="ECO:0000313" key="5">
    <source>
        <dbReference type="Proteomes" id="UP000318590"/>
    </source>
</evidence>
<sequence>MGLTIATFLAGCSTENPLIPATSYRDQNVPIGSRADFDPERYLGRWYEIASYPVSFQDGCTDTQAIYGAAENGITVRNTCLRDGERSGIEGRAELVGPGRLKVQLGNLPFTAPYWVLWVDETYQTAVVGVPSGRAGWILARDPDISEARLAEARDALERNGYDLTALRMTPQSGG</sequence>
<dbReference type="CDD" id="cd19438">
    <property type="entry name" value="lipocalin_Blc-like"/>
    <property type="match status" value="1"/>
</dbReference>
<accession>A0A547QAE3</accession>
<dbReference type="GO" id="GO:0000302">
    <property type="term" value="P:response to reactive oxygen species"/>
    <property type="evidence" value="ECO:0007669"/>
    <property type="project" value="TreeGrafter"/>
</dbReference>
<organism evidence="4 5">
    <name type="scientific">Palleronia caenipelagi</name>
    <dbReference type="NCBI Taxonomy" id="2489174"/>
    <lineage>
        <taxon>Bacteria</taxon>
        <taxon>Pseudomonadati</taxon>
        <taxon>Pseudomonadota</taxon>
        <taxon>Alphaproteobacteria</taxon>
        <taxon>Rhodobacterales</taxon>
        <taxon>Roseobacteraceae</taxon>
        <taxon>Palleronia</taxon>
    </lineage>
</organism>
<dbReference type="Gene3D" id="2.40.128.20">
    <property type="match status" value="1"/>
</dbReference>
<comment type="subcellular location">
    <subcellularLocation>
        <location evidence="2">Cell outer membrane</location>
    </subcellularLocation>
</comment>
<dbReference type="SUPFAM" id="SSF50814">
    <property type="entry name" value="Lipocalins"/>
    <property type="match status" value="1"/>
</dbReference>
<dbReference type="OrthoDB" id="594739at2"/>
<gene>
    <name evidence="4" type="ORF">FEV53_01880</name>
</gene>
<evidence type="ECO:0000313" key="4">
    <source>
        <dbReference type="EMBL" id="TRD23332.1"/>
    </source>
</evidence>
<keyword evidence="5" id="KW-1185">Reference proteome</keyword>
<dbReference type="InterPro" id="IPR022271">
    <property type="entry name" value="Lipocalin_ApoD"/>
</dbReference>
<dbReference type="GO" id="GO:0009279">
    <property type="term" value="C:cell outer membrane"/>
    <property type="evidence" value="ECO:0007669"/>
    <property type="project" value="UniProtKB-SubCell"/>
</dbReference>
<reference evidence="4 5" key="1">
    <citation type="submission" date="2019-06" db="EMBL/GenBank/DDBJ databases">
        <title>Paenimaribius caenipelagi gen. nov., sp. nov., isolated from a tidal flat.</title>
        <authorList>
            <person name="Yoon J.-H."/>
        </authorList>
    </citation>
    <scope>NUCLEOTIDE SEQUENCE [LARGE SCALE GENOMIC DNA]</scope>
    <source>
        <strain evidence="4 5">JBTF-M29</strain>
    </source>
</reference>
<dbReference type="PROSITE" id="PS00213">
    <property type="entry name" value="LIPOCALIN"/>
    <property type="match status" value="1"/>
</dbReference>
<dbReference type="PIRSF" id="PIRSF036893">
    <property type="entry name" value="Lipocalin_ApoD"/>
    <property type="match status" value="1"/>
</dbReference>
<feature type="domain" description="Lipocalin/cytosolic fatty-acid binding" evidence="3">
    <location>
        <begin position="38"/>
        <end position="172"/>
    </location>
</feature>
<dbReference type="InterPro" id="IPR012674">
    <property type="entry name" value="Calycin"/>
</dbReference>
<protein>
    <recommendedName>
        <fullName evidence="2">Outer membrane lipoprotein Blc</fullName>
    </recommendedName>
</protein>
<dbReference type="InterPro" id="IPR000566">
    <property type="entry name" value="Lipocln_cytosolic_FA-bd_dom"/>
</dbReference>
<dbReference type="GO" id="GO:0006629">
    <property type="term" value="P:lipid metabolic process"/>
    <property type="evidence" value="ECO:0007669"/>
    <property type="project" value="TreeGrafter"/>
</dbReference>
<evidence type="ECO:0000256" key="1">
    <source>
        <dbReference type="ARBA" id="ARBA00006889"/>
    </source>
</evidence>